<evidence type="ECO:0000313" key="2">
    <source>
        <dbReference type="Proteomes" id="UP000190951"/>
    </source>
</evidence>
<evidence type="ECO:0000313" key="1">
    <source>
        <dbReference type="EMBL" id="URZ11857.1"/>
    </source>
</evidence>
<accession>A0A1S8L4G8</accession>
<protein>
    <submittedName>
        <fullName evidence="1">Uncharacterized protein</fullName>
    </submittedName>
</protein>
<name>A0A1S8L4G8_9CLOT</name>
<dbReference type="STRING" id="84029.CROST_24110"/>
<gene>
    <name evidence="1" type="ORF">CROST_025740</name>
</gene>
<sequence>MLDVTLLFRIAAVGILTIIIDKILKSSGKDDFAVVTNIAGIVILLLMVINLISKLFDAVKTMFQL</sequence>
<dbReference type="AlphaFoldDB" id="A0A1S8L4G8"/>
<dbReference type="Proteomes" id="UP000190951">
    <property type="component" value="Chromosome"/>
</dbReference>
<dbReference type="EMBL" id="CP096983">
    <property type="protein sequence ID" value="URZ11857.1"/>
    <property type="molecule type" value="Genomic_DNA"/>
</dbReference>
<dbReference type="KEGG" id="crw:CROST_025740"/>
<proteinExistence type="predicted"/>
<dbReference type="Pfam" id="PF06686">
    <property type="entry name" value="SpoIIIAC"/>
    <property type="match status" value="1"/>
</dbReference>
<keyword evidence="2" id="KW-1185">Reference proteome</keyword>
<dbReference type="InterPro" id="IPR025664">
    <property type="entry name" value="Spore_III_AC/AD"/>
</dbReference>
<dbReference type="InterPro" id="IPR009570">
    <property type="entry name" value="Spore_III_AC"/>
</dbReference>
<dbReference type="NCBIfam" id="TIGR02848">
    <property type="entry name" value="spore_III_AC"/>
    <property type="match status" value="1"/>
</dbReference>
<reference evidence="1 2" key="1">
    <citation type="submission" date="2022-04" db="EMBL/GenBank/DDBJ databases">
        <title>Genome sequence of C. roseum typestrain.</title>
        <authorList>
            <person name="Poehlein A."/>
            <person name="Schoch T."/>
            <person name="Duerre P."/>
            <person name="Daniel R."/>
        </authorList>
    </citation>
    <scope>NUCLEOTIDE SEQUENCE [LARGE SCALE GENOMIC DNA]</scope>
    <source>
        <strain evidence="1 2">DSM 7320</strain>
    </source>
</reference>
<dbReference type="RefSeq" id="WP_077833685.1">
    <property type="nucleotide sequence ID" value="NZ_CP096983.1"/>
</dbReference>
<organism evidence="1 2">
    <name type="scientific">Clostridium felsineum</name>
    <dbReference type="NCBI Taxonomy" id="36839"/>
    <lineage>
        <taxon>Bacteria</taxon>
        <taxon>Bacillati</taxon>
        <taxon>Bacillota</taxon>
        <taxon>Clostridia</taxon>
        <taxon>Eubacteriales</taxon>
        <taxon>Clostridiaceae</taxon>
        <taxon>Clostridium</taxon>
    </lineage>
</organism>